<accession>A0A1H2RDF3</accession>
<evidence type="ECO:0000313" key="1">
    <source>
        <dbReference type="EMBL" id="SDW16864.1"/>
    </source>
</evidence>
<dbReference type="AlphaFoldDB" id="A0A1H2RDF3"/>
<organism evidence="1 2">
    <name type="scientific">Capnocytophaga granulosa</name>
    <dbReference type="NCBI Taxonomy" id="45242"/>
    <lineage>
        <taxon>Bacteria</taxon>
        <taxon>Pseudomonadati</taxon>
        <taxon>Bacteroidota</taxon>
        <taxon>Flavobacteriia</taxon>
        <taxon>Flavobacteriales</taxon>
        <taxon>Flavobacteriaceae</taxon>
        <taxon>Capnocytophaga</taxon>
    </lineage>
</organism>
<dbReference type="GeneID" id="85017724"/>
<dbReference type="RefSeq" id="WP_016419691.1">
    <property type="nucleotide sequence ID" value="NZ_FNND01000001.1"/>
</dbReference>
<protein>
    <recommendedName>
        <fullName evidence="3">Nucleoid associated protein NdpA</fullName>
    </recommendedName>
</protein>
<reference evidence="1 2" key="1">
    <citation type="submission" date="2016-10" db="EMBL/GenBank/DDBJ databases">
        <authorList>
            <person name="Varghese N."/>
            <person name="Submissions S."/>
        </authorList>
    </citation>
    <scope>NUCLEOTIDE SEQUENCE [LARGE SCALE GENOMIC DNA]</scope>
    <source>
        <strain evidence="1 2">DSM 11449</strain>
    </source>
</reference>
<keyword evidence="2" id="KW-1185">Reference proteome</keyword>
<evidence type="ECO:0000313" key="2">
    <source>
        <dbReference type="Proteomes" id="UP000182771"/>
    </source>
</evidence>
<dbReference type="InterPro" id="IPR007358">
    <property type="entry name" value="Nucleoid_associated_NdpA"/>
</dbReference>
<dbReference type="GO" id="GO:0009295">
    <property type="term" value="C:nucleoid"/>
    <property type="evidence" value="ECO:0007669"/>
    <property type="project" value="InterPro"/>
</dbReference>
<dbReference type="Pfam" id="PF04245">
    <property type="entry name" value="NA37"/>
    <property type="match status" value="1"/>
</dbReference>
<proteinExistence type="predicted"/>
<sequence>MLDLFNTQIESLSIHQVGNMQKGENLFLSQQPYALNDQITSVLKEYFLKPFREKEENYMRFVNETSLEFNEMFGIAYEVFTNPSTIHTHSLRIAQLLYEQSNHPHIKSGELYVAYLTHITLDNTKVEAIGIFKSEMKQNFLQFEQGQSQLEILLEEGVNVNRLDKGCLIFNVNEEGGYKILSVDSNRYDTKYWTEQFLGIDVLADDAFFTKKYLKMCQDFAKEVVLPTEGKQEEILFMNRAVNHFAKNDEFEETHFLNEVLGDKVFKKEFDAHQDDEDQSPKEGYMDLIPEFHNFKETKGKKYYIEDVSSFPIVNKAVSDMRKKIKNIIDLDTNVQIRMDFINPESAEKFVEKGWDEERGMFYYLIYFNEEKKS</sequence>
<comment type="caution">
    <text evidence="1">The sequence shown here is derived from an EMBL/GenBank/DDBJ whole genome shotgun (WGS) entry which is preliminary data.</text>
</comment>
<name>A0A1H2RDF3_9FLAO</name>
<evidence type="ECO:0008006" key="3">
    <source>
        <dbReference type="Google" id="ProtNLM"/>
    </source>
</evidence>
<gene>
    <name evidence="1" type="ORF">SAMN05444420_101412</name>
</gene>
<dbReference type="EMBL" id="FNND01000001">
    <property type="protein sequence ID" value="SDW16864.1"/>
    <property type="molecule type" value="Genomic_DNA"/>
</dbReference>
<dbReference type="Proteomes" id="UP000182771">
    <property type="component" value="Unassembled WGS sequence"/>
</dbReference>
<dbReference type="OrthoDB" id="9153118at2"/>